<comment type="caution">
    <text evidence="1">The sequence shown here is derived from an EMBL/GenBank/DDBJ whole genome shotgun (WGS) entry which is preliminary data.</text>
</comment>
<proteinExistence type="predicted"/>
<protein>
    <submittedName>
        <fullName evidence="1">Toxin Fic</fullName>
    </submittedName>
</protein>
<dbReference type="Proteomes" id="UP000034245">
    <property type="component" value="Unassembled WGS sequence"/>
</dbReference>
<sequence length="354" mass="40246">MSDKAHQPCEVGISSAGPILTFTSAELENNLLVRFDEGTIWLTQALMAELFGVSVPTIIEHLQNIFSSDELQKESTTRDFRVVRTEGTREVTRNVKHYNLDAIISVGYRVNSKRATQFRIWATKVLRDFTLRGYVVDKQRMAQGEIFGEDYFEQLLQEIREIRLSERRFYQKVTDIYATATDYDKDAPVTKTFFATVQNKLHFAVHGHTAAELIRERASADKPHMGLTTWAKGPDGKVLSGDVTVGKNYLSKSELNDLGRLVETFLNLAESRAERHIPTTMEQWAGLLDQVLAIDGRELLTHAGKISKKLADEFALGEYSKFRVEQDQTFKSDFDNFVEAGERVIESAKEDHDE</sequence>
<evidence type="ECO:0000313" key="2">
    <source>
        <dbReference type="Proteomes" id="UP000034245"/>
    </source>
</evidence>
<dbReference type="EMBL" id="LAYQ01000012">
    <property type="protein sequence ID" value="KKO80370.1"/>
    <property type="molecule type" value="Genomic_DNA"/>
</dbReference>
<reference evidence="1" key="1">
    <citation type="submission" date="2015-04" db="EMBL/GenBank/DDBJ databases">
        <title>Draft Genome Sequences of Three Species of Emerging Human-Pathogenic Corynebacteria.</title>
        <authorList>
            <person name="Pacheco L.G."/>
            <person name="Mattos-Guaraldi A.L."/>
            <person name="Santos C.S."/>
            <person name="Veras A.O."/>
            <person name="Guimaraes L.C."/>
            <person name="Abreu V."/>
            <person name="Pereira F.L."/>
            <person name="Soares S.C."/>
            <person name="Dorella F.A."/>
            <person name="Carvalho A.F."/>
            <person name="Leal C.G."/>
            <person name="Figueiredo H.C."/>
            <person name="Ramos J.N."/>
            <person name="Vieira V."/>
            <person name="Farfour E."/>
            <person name="Guiso N."/>
            <person name="Hirata R.Jr."/>
            <person name="Ramos R.T."/>
            <person name="Azevedo V."/>
            <person name="Silva A."/>
        </authorList>
    </citation>
    <scope>NUCLEOTIDE SEQUENCE</scope>
    <source>
        <strain evidence="1">1941</strain>
    </source>
</reference>
<name>A0ACC4UBS1_9CORY</name>
<keyword evidence="2" id="KW-1185">Reference proteome</keyword>
<accession>A0ACC4UBS1</accession>
<organism evidence="1 2">
    <name type="scientific">Corynebacterium minutissimum</name>
    <dbReference type="NCBI Taxonomy" id="38301"/>
    <lineage>
        <taxon>Bacteria</taxon>
        <taxon>Bacillati</taxon>
        <taxon>Actinomycetota</taxon>
        <taxon>Actinomycetes</taxon>
        <taxon>Mycobacteriales</taxon>
        <taxon>Corynebacteriaceae</taxon>
        <taxon>Corynebacterium</taxon>
    </lineage>
</organism>
<evidence type="ECO:0000313" key="1">
    <source>
        <dbReference type="EMBL" id="KKO80370.1"/>
    </source>
</evidence>
<gene>
    <name evidence="1" type="ORF">WU87_06350</name>
</gene>